<dbReference type="OrthoDB" id="7271064at2"/>
<dbReference type="AlphaFoldDB" id="A0A4R4D2E8"/>
<reference evidence="2 3" key="1">
    <citation type="submission" date="2019-03" db="EMBL/GenBank/DDBJ databases">
        <title>Paracraurococcus aquatilis NE82 genome sequence.</title>
        <authorList>
            <person name="Zhao Y."/>
            <person name="Du Z."/>
        </authorList>
    </citation>
    <scope>NUCLEOTIDE SEQUENCE [LARGE SCALE GENOMIC DNA]</scope>
    <source>
        <strain evidence="2 3">NE82</strain>
    </source>
</reference>
<accession>A0A4R4D2E8</accession>
<evidence type="ECO:0000256" key="1">
    <source>
        <dbReference type="SAM" id="MobiDB-lite"/>
    </source>
</evidence>
<sequence length="122" mass="13220">MSDRDPGDRPEQLRLDALRCPHCDEVTMPNQMADGSVVCSCTAERALPLDLVHGSTWDGEQGSMPAPVDEPMGPAGAPAHPMPPGERQAREARRGPLPEDRGQFGRNIETEDYAPLRPPPGQ</sequence>
<dbReference type="EMBL" id="SKBM01000057">
    <property type="protein sequence ID" value="TCZ51435.1"/>
    <property type="molecule type" value="Genomic_DNA"/>
</dbReference>
<feature type="region of interest" description="Disordered" evidence="1">
    <location>
        <begin position="53"/>
        <end position="122"/>
    </location>
</feature>
<dbReference type="RefSeq" id="WP_132297638.1">
    <property type="nucleotide sequence ID" value="NZ_SKBM01000057.1"/>
</dbReference>
<organism evidence="2 3">
    <name type="scientific">Roseicella aquatilis</name>
    <dbReference type="NCBI Taxonomy" id="2527868"/>
    <lineage>
        <taxon>Bacteria</taxon>
        <taxon>Pseudomonadati</taxon>
        <taxon>Pseudomonadota</taxon>
        <taxon>Alphaproteobacteria</taxon>
        <taxon>Acetobacterales</taxon>
        <taxon>Roseomonadaceae</taxon>
        <taxon>Roseicella</taxon>
    </lineage>
</organism>
<keyword evidence="3" id="KW-1185">Reference proteome</keyword>
<name>A0A4R4D2E8_9PROT</name>
<gene>
    <name evidence="2" type="ORF">EXY23_26985</name>
</gene>
<dbReference type="Proteomes" id="UP000295023">
    <property type="component" value="Unassembled WGS sequence"/>
</dbReference>
<protein>
    <submittedName>
        <fullName evidence="2">Uncharacterized protein</fullName>
    </submittedName>
</protein>
<proteinExistence type="predicted"/>
<feature type="compositionally biased region" description="Basic and acidic residues" evidence="1">
    <location>
        <begin position="87"/>
        <end position="103"/>
    </location>
</feature>
<evidence type="ECO:0000313" key="3">
    <source>
        <dbReference type="Proteomes" id="UP000295023"/>
    </source>
</evidence>
<evidence type="ECO:0000313" key="2">
    <source>
        <dbReference type="EMBL" id="TCZ51435.1"/>
    </source>
</evidence>
<comment type="caution">
    <text evidence="2">The sequence shown here is derived from an EMBL/GenBank/DDBJ whole genome shotgun (WGS) entry which is preliminary data.</text>
</comment>